<evidence type="ECO:0000313" key="5">
    <source>
        <dbReference type="EMBL" id="RMQ38743.1"/>
    </source>
</evidence>
<comment type="caution">
    <text evidence="5">The sequence shown here is derived from an EMBL/GenBank/DDBJ whole genome shotgun (WGS) entry which is preliminary data.</text>
</comment>
<gene>
    <name evidence="5" type="ORF">ALQ07_101351</name>
</gene>
<dbReference type="AlphaFoldDB" id="A0A3M4LB83"/>
<name>A0A3M4LB83_PSESF</name>
<dbReference type="InterPro" id="IPR009246">
    <property type="entry name" value="EutC"/>
</dbReference>
<keyword evidence="1" id="KW-0846">Cobalamin</keyword>
<dbReference type="PANTHER" id="PTHR39330:SF1">
    <property type="entry name" value="ETHANOLAMINE AMMONIA-LYASE SMALL SUBUNIT"/>
    <property type="match status" value="1"/>
</dbReference>
<accession>A0A3M4LB83</accession>
<dbReference type="PANTHER" id="PTHR39330">
    <property type="entry name" value="ETHANOLAMINE AMMONIA-LYASE LIGHT CHAIN"/>
    <property type="match status" value="1"/>
</dbReference>
<sequence length="226" mass="25075">MPFHKPWSSIHLQWIVTLWAYPRAYFGWFEKDASSRDTYLQRPDLGRRLSEHSANLLLEYRSSKEDHYDLAIVVADGFSALAIQRHTLPFLKRLYGDVSAEGWKLAPVCIVQQGRVAVADEVGELLGAKMSLILVGERPRLNSPDSLGLYFTYGPNVGLTDASHNCISNVRLEGMAYGNAAFRLMYLMTEACRCQLSGVDLKDETEIPSVGASGNGNFLLGCANNA</sequence>
<dbReference type="EMBL" id="RBRB01000016">
    <property type="protein sequence ID" value="RMQ38743.1"/>
    <property type="molecule type" value="Genomic_DNA"/>
</dbReference>
<evidence type="ECO:0008006" key="7">
    <source>
        <dbReference type="Google" id="ProtNLM"/>
    </source>
</evidence>
<keyword evidence="4" id="KW-1283">Bacterial microcompartment</keyword>
<keyword evidence="2" id="KW-0456">Lyase</keyword>
<reference evidence="5 6" key="1">
    <citation type="submission" date="2018-08" db="EMBL/GenBank/DDBJ databases">
        <title>Recombination of ecologically and evolutionarily significant loci maintains genetic cohesion in the Pseudomonas syringae species complex.</title>
        <authorList>
            <person name="Dillon M."/>
            <person name="Thakur S."/>
            <person name="Almeida R.N.D."/>
            <person name="Weir B.S."/>
            <person name="Guttman D.S."/>
        </authorList>
    </citation>
    <scope>NUCLEOTIDE SEQUENCE [LARGE SCALE GENOMIC DNA]</scope>
    <source>
        <strain evidence="5 6">ICMP 19074</strain>
    </source>
</reference>
<dbReference type="GO" id="GO:0031419">
    <property type="term" value="F:cobalamin binding"/>
    <property type="evidence" value="ECO:0007669"/>
    <property type="project" value="UniProtKB-KW"/>
</dbReference>
<evidence type="ECO:0000256" key="1">
    <source>
        <dbReference type="ARBA" id="ARBA00022628"/>
    </source>
</evidence>
<evidence type="ECO:0000256" key="2">
    <source>
        <dbReference type="ARBA" id="ARBA00023239"/>
    </source>
</evidence>
<keyword evidence="3" id="KW-0170">Cobalt</keyword>
<dbReference type="GO" id="GO:0006520">
    <property type="term" value="P:amino acid metabolic process"/>
    <property type="evidence" value="ECO:0007669"/>
    <property type="project" value="InterPro"/>
</dbReference>
<protein>
    <recommendedName>
        <fullName evidence="7">Ethanolamine ammonia-lyase</fullName>
    </recommendedName>
</protein>
<dbReference type="GO" id="GO:0009350">
    <property type="term" value="C:ethanolamine ammonia-lyase complex"/>
    <property type="evidence" value="ECO:0007669"/>
    <property type="project" value="TreeGrafter"/>
</dbReference>
<dbReference type="Gene3D" id="3.40.50.11240">
    <property type="entry name" value="Ethanolamine ammonia-lyase light chain (EutC)"/>
    <property type="match status" value="1"/>
</dbReference>
<dbReference type="GO" id="GO:0008851">
    <property type="term" value="F:ethanolamine ammonia-lyase activity"/>
    <property type="evidence" value="ECO:0007669"/>
    <property type="project" value="InterPro"/>
</dbReference>
<evidence type="ECO:0000256" key="4">
    <source>
        <dbReference type="ARBA" id="ARBA00024446"/>
    </source>
</evidence>
<dbReference type="Proteomes" id="UP000273140">
    <property type="component" value="Unassembled WGS sequence"/>
</dbReference>
<dbReference type="Pfam" id="PF05985">
    <property type="entry name" value="EutC"/>
    <property type="match status" value="1"/>
</dbReference>
<proteinExistence type="predicted"/>
<evidence type="ECO:0000313" key="6">
    <source>
        <dbReference type="Proteomes" id="UP000273140"/>
    </source>
</evidence>
<evidence type="ECO:0000256" key="3">
    <source>
        <dbReference type="ARBA" id="ARBA00023285"/>
    </source>
</evidence>
<dbReference type="InterPro" id="IPR042251">
    <property type="entry name" value="EutC_C"/>
</dbReference>
<dbReference type="NCBIfam" id="NF003971">
    <property type="entry name" value="PRK05465.1"/>
    <property type="match status" value="1"/>
</dbReference>
<organism evidence="5 6">
    <name type="scientific">Pseudomonas syringae pv. actinidiae</name>
    <dbReference type="NCBI Taxonomy" id="103796"/>
    <lineage>
        <taxon>Bacteria</taxon>
        <taxon>Pseudomonadati</taxon>
        <taxon>Pseudomonadota</taxon>
        <taxon>Gammaproteobacteria</taxon>
        <taxon>Pseudomonadales</taxon>
        <taxon>Pseudomonadaceae</taxon>
        <taxon>Pseudomonas</taxon>
        <taxon>Pseudomonas syringae</taxon>
    </lineage>
</organism>